<proteinExistence type="predicted"/>
<dbReference type="PANTHER" id="PTHR39189:SF1">
    <property type="entry name" value="UPF0173 METAL-DEPENDENT HYDROLASE YTKL"/>
    <property type="match status" value="1"/>
</dbReference>
<dbReference type="InterPro" id="IPR036866">
    <property type="entry name" value="RibonucZ/Hydroxyglut_hydro"/>
</dbReference>
<evidence type="ECO:0000313" key="2">
    <source>
        <dbReference type="Proteomes" id="UP000010388"/>
    </source>
</evidence>
<keyword evidence="1" id="KW-0378">Hydrolase</keyword>
<dbReference type="RefSeq" id="WP_015110358.1">
    <property type="nucleotide sequence ID" value="NC_019675.1"/>
</dbReference>
<protein>
    <submittedName>
        <fullName evidence="1">Putative Zn-dependent hydrolase of beta-lactamase fold protein</fullName>
    </submittedName>
</protein>
<dbReference type="eggNOG" id="COG2220">
    <property type="taxonomic scope" value="Bacteria"/>
</dbReference>
<dbReference type="Proteomes" id="UP000010388">
    <property type="component" value="Chromosome"/>
</dbReference>
<dbReference type="EMBL" id="CP003495">
    <property type="protein sequence ID" value="AFY29923.1"/>
    <property type="molecule type" value="Genomic_DNA"/>
</dbReference>
<dbReference type="GO" id="GO:0016787">
    <property type="term" value="F:hydrolase activity"/>
    <property type="evidence" value="ECO:0007669"/>
    <property type="project" value="UniProtKB-KW"/>
</dbReference>
<accession>K9PAF4</accession>
<dbReference type="KEGG" id="cgc:Cyagr_2831"/>
<dbReference type="Pfam" id="PF13483">
    <property type="entry name" value="Lactamase_B_3"/>
    <property type="match status" value="1"/>
</dbReference>
<gene>
    <name evidence="1" type="ordered locus">Cyagr_2831</name>
</gene>
<dbReference type="PANTHER" id="PTHR39189">
    <property type="entry name" value="UPF0173 METAL-DEPENDENT HYDROLASE YTKL"/>
    <property type="match status" value="1"/>
</dbReference>
<dbReference type="Gene3D" id="3.60.15.10">
    <property type="entry name" value="Ribonuclease Z/Hydroxyacylglutathione hydrolase-like"/>
    <property type="match status" value="1"/>
</dbReference>
<dbReference type="PATRIC" id="fig|292564.3.peg.2687"/>
<dbReference type="SUPFAM" id="SSF56281">
    <property type="entry name" value="Metallo-hydrolase/oxidoreductase"/>
    <property type="match status" value="1"/>
</dbReference>
<reference evidence="2" key="1">
    <citation type="journal article" date="2013" name="Proc. Natl. Acad. Sci. U.S.A.">
        <title>Improving the coverage of the cyanobacterial phylum using diversity-driven genome sequencing.</title>
        <authorList>
            <person name="Shih P.M."/>
            <person name="Wu D."/>
            <person name="Latifi A."/>
            <person name="Axen S.D."/>
            <person name="Fewer D.P."/>
            <person name="Talla E."/>
            <person name="Calteau A."/>
            <person name="Cai F."/>
            <person name="Tandeau de Marsac N."/>
            <person name="Rippka R."/>
            <person name="Herdman M."/>
            <person name="Sivonen K."/>
            <person name="Coursin T."/>
            <person name="Laurent T."/>
            <person name="Goodwin L."/>
            <person name="Nolan M."/>
            <person name="Davenport K.W."/>
            <person name="Han C.S."/>
            <person name="Rubin E.M."/>
            <person name="Eisen J.A."/>
            <person name="Woyke T."/>
            <person name="Gugger M."/>
            <person name="Kerfeld C.A."/>
        </authorList>
    </citation>
    <scope>NUCLEOTIDE SEQUENCE [LARGE SCALE GENOMIC DNA]</scope>
    <source>
        <strain evidence="2">ATCC 27147 / PCC 6307</strain>
    </source>
</reference>
<dbReference type="STRING" id="292564.Cyagr_2831"/>
<evidence type="ECO:0000313" key="1">
    <source>
        <dbReference type="EMBL" id="AFY29923.1"/>
    </source>
</evidence>
<dbReference type="AlphaFoldDB" id="K9PAF4"/>
<name>K9PAF4_CYAGP</name>
<organism evidence="1 2">
    <name type="scientific">Cyanobium gracile (strain ATCC 27147 / PCC 6307)</name>
    <dbReference type="NCBI Taxonomy" id="292564"/>
    <lineage>
        <taxon>Bacteria</taxon>
        <taxon>Bacillati</taxon>
        <taxon>Cyanobacteriota</taxon>
        <taxon>Cyanophyceae</taxon>
        <taxon>Synechococcales</taxon>
        <taxon>Prochlorococcaceae</taxon>
        <taxon>Cyanobium</taxon>
    </lineage>
</organism>
<sequence>MVDPTSRSATALTGSATALRRTTTAGLRLGAGLALAAGLTLPMPAVAQKGGGVSITHLGHSALLIQGGGARVLVNPFQAVGCAAGLPVPRVSADVILASSLLKDEGAQVASGKFLVKPGSYRLAGLQIEGIAAPHDRVGGRRFGNATLWRWRQGGLDIAHLGGTAGRLGPADRVLLGRPDVLIIGVGGGGKVYTGQEAAEVARELQARRVIPVQYTTGKPPAGCDQGSVEPFLKAMVGATVRRSGRTISVVPPLGDGVVVEVMR</sequence>
<dbReference type="HOGENOM" id="CLU_070010_3_0_3"/>